<protein>
    <recommendedName>
        <fullName evidence="4">HTH psq-type domain-containing protein</fullName>
    </recommendedName>
</protein>
<dbReference type="EMBL" id="JADBJN010000002">
    <property type="protein sequence ID" value="KAG5679206.1"/>
    <property type="molecule type" value="Genomic_DNA"/>
</dbReference>
<sequence>MSIRFSERKYGVPRNTIYRHMKGNLSNKSGIQTILSSEVEGKLAKWLIDCAKKGDPRTKEDLKIAATDYDKYENDPPKFGPKGPSIKCLNGFFKRHPSVSVRTPENLGKASATVTQDDINRFFSKFYSYMVENGFEDVLSRPDALFNLDETSFDLNQVPRKVLAKKGRRRKFNYGVVNSREILTKLKEDEEANTKIQQEKSERKALREEKKLLKNISLKIKKKKEMILMVWFLTNQYQKRAVIVQRKTFYTNNNHIHSVN</sequence>
<reference evidence="2" key="1">
    <citation type="submission" date="2021-03" db="EMBL/GenBank/DDBJ databases">
        <title>Chromosome level genome of the anhydrobiotic midge Polypedilum vanderplanki.</title>
        <authorList>
            <person name="Yoshida Y."/>
            <person name="Kikawada T."/>
            <person name="Gusev O."/>
        </authorList>
    </citation>
    <scope>NUCLEOTIDE SEQUENCE</scope>
    <source>
        <strain evidence="2">NIAS01</strain>
        <tissue evidence="2">Whole body or cell culture</tissue>
    </source>
</reference>
<keyword evidence="3" id="KW-1185">Reference proteome</keyword>
<evidence type="ECO:0000313" key="2">
    <source>
        <dbReference type="EMBL" id="KAG5679206.1"/>
    </source>
</evidence>
<gene>
    <name evidence="2" type="ORF">PVAND_008793</name>
</gene>
<dbReference type="AlphaFoldDB" id="A0A9J6CC64"/>
<proteinExistence type="predicted"/>
<organism evidence="2 3">
    <name type="scientific">Polypedilum vanderplanki</name>
    <name type="common">Sleeping chironomid midge</name>
    <dbReference type="NCBI Taxonomy" id="319348"/>
    <lineage>
        <taxon>Eukaryota</taxon>
        <taxon>Metazoa</taxon>
        <taxon>Ecdysozoa</taxon>
        <taxon>Arthropoda</taxon>
        <taxon>Hexapoda</taxon>
        <taxon>Insecta</taxon>
        <taxon>Pterygota</taxon>
        <taxon>Neoptera</taxon>
        <taxon>Endopterygota</taxon>
        <taxon>Diptera</taxon>
        <taxon>Nematocera</taxon>
        <taxon>Chironomoidea</taxon>
        <taxon>Chironomidae</taxon>
        <taxon>Chironominae</taxon>
        <taxon>Polypedilum</taxon>
        <taxon>Polypedilum</taxon>
    </lineage>
</organism>
<feature type="coiled-coil region" evidence="1">
    <location>
        <begin position="189"/>
        <end position="226"/>
    </location>
</feature>
<comment type="caution">
    <text evidence="2">The sequence shown here is derived from an EMBL/GenBank/DDBJ whole genome shotgun (WGS) entry which is preliminary data.</text>
</comment>
<accession>A0A9J6CC64</accession>
<name>A0A9J6CC64_POLVA</name>
<evidence type="ECO:0000313" key="3">
    <source>
        <dbReference type="Proteomes" id="UP001107558"/>
    </source>
</evidence>
<evidence type="ECO:0000256" key="1">
    <source>
        <dbReference type="SAM" id="Coils"/>
    </source>
</evidence>
<dbReference type="OrthoDB" id="7790623at2759"/>
<keyword evidence="1" id="KW-0175">Coiled coil</keyword>
<evidence type="ECO:0008006" key="4">
    <source>
        <dbReference type="Google" id="ProtNLM"/>
    </source>
</evidence>
<dbReference type="Proteomes" id="UP001107558">
    <property type="component" value="Chromosome 2"/>
</dbReference>